<evidence type="ECO:0000256" key="17">
    <source>
        <dbReference type="ARBA" id="ARBA00049512"/>
    </source>
</evidence>
<evidence type="ECO:0000313" key="22">
    <source>
        <dbReference type="EMBL" id="QDP17880.1"/>
    </source>
</evidence>
<comment type="similarity">
    <text evidence="2 18">Belongs to the cytochrome c oxidase subunit 2 family.</text>
</comment>
<evidence type="ECO:0000256" key="6">
    <source>
        <dbReference type="ARBA" id="ARBA00022660"/>
    </source>
</evidence>
<dbReference type="InterPro" id="IPR036257">
    <property type="entry name" value="Cyt_c_oxidase_su2_TM_sf"/>
</dbReference>
<evidence type="ECO:0000259" key="21">
    <source>
        <dbReference type="PROSITE" id="PS50999"/>
    </source>
</evidence>
<dbReference type="InterPro" id="IPR011759">
    <property type="entry name" value="Cyt_c_oxidase_su2_TM_dom"/>
</dbReference>
<dbReference type="PROSITE" id="PS50857">
    <property type="entry name" value="COX2_CUA"/>
    <property type="match status" value="1"/>
</dbReference>
<keyword evidence="9 18" id="KW-0999">Mitochondrion inner membrane</keyword>
<evidence type="ECO:0000256" key="12">
    <source>
        <dbReference type="ARBA" id="ARBA00022982"/>
    </source>
</evidence>
<evidence type="ECO:0000256" key="19">
    <source>
        <dbReference type="SAM" id="Phobius"/>
    </source>
</evidence>
<evidence type="ECO:0000256" key="11">
    <source>
        <dbReference type="ARBA" id="ARBA00022967"/>
    </source>
</evidence>
<dbReference type="PROSITE" id="PS00078">
    <property type="entry name" value="COX2"/>
    <property type="match status" value="1"/>
</dbReference>
<dbReference type="InterPro" id="IPR045187">
    <property type="entry name" value="CcO_II"/>
</dbReference>
<evidence type="ECO:0000256" key="1">
    <source>
        <dbReference type="ARBA" id="ARBA00004448"/>
    </source>
</evidence>
<dbReference type="Gene3D" id="1.10.287.90">
    <property type="match status" value="1"/>
</dbReference>
<protein>
    <recommendedName>
        <fullName evidence="4 18">Cytochrome c oxidase subunit 2</fullName>
    </recommendedName>
</protein>
<gene>
    <name evidence="22" type="primary">cox2</name>
</gene>
<dbReference type="SUPFAM" id="SSF49503">
    <property type="entry name" value="Cupredoxins"/>
    <property type="match status" value="1"/>
</dbReference>
<feature type="domain" description="Cytochrome oxidase subunit II transmembrane region profile" evidence="21">
    <location>
        <begin position="1"/>
        <end position="91"/>
    </location>
</feature>
<evidence type="ECO:0000256" key="14">
    <source>
        <dbReference type="ARBA" id="ARBA00023008"/>
    </source>
</evidence>
<dbReference type="Pfam" id="PF00116">
    <property type="entry name" value="COX2"/>
    <property type="match status" value="1"/>
</dbReference>
<dbReference type="InterPro" id="IPR008972">
    <property type="entry name" value="Cupredoxin"/>
</dbReference>
<keyword evidence="12 18" id="KW-0249">Electron transport</keyword>
<evidence type="ECO:0000256" key="7">
    <source>
        <dbReference type="ARBA" id="ARBA00022692"/>
    </source>
</evidence>
<feature type="transmembrane region" description="Helical" evidence="19">
    <location>
        <begin position="20"/>
        <end position="41"/>
    </location>
</feature>
<evidence type="ECO:0000256" key="8">
    <source>
        <dbReference type="ARBA" id="ARBA00022723"/>
    </source>
</evidence>
<proteinExistence type="inferred from homology"/>
<comment type="function">
    <text evidence="18">Component of the cytochrome c oxidase, the last enzyme in the mitochondrial electron transport chain which drives oxidative phosphorylation. The respiratory chain contains 3 multisubunit complexes succinate dehydrogenase (complex II, CII), ubiquinol-cytochrome c oxidoreductase (cytochrome b-c1 complex, complex III, CIII) and cytochrome c oxidase (complex IV, CIV), that cooperate to transfer electrons derived from NADH and succinate to molecular oxygen, creating an electrochemical gradient over the inner membrane that drives transmembrane transport and the ATP synthase. Cytochrome c oxidase is the component of the respiratory chain that catalyzes the reduction of oxygen to water. Electrons originating from reduced cytochrome c in the intermembrane space (IMS) are transferred via the dinuclear copper A center (CU(A)) of subunit 2 and heme A of subunit 1 to the active site in subunit 1, a binuclear center (BNC) formed by heme A3 and copper B (CU(B)). The BNC reduces molecular oxygen to 2 water molecules using 4 electrons from cytochrome c in the IMS and 4 protons from the mitochondrial matrix.</text>
</comment>
<dbReference type="PROSITE" id="PS50999">
    <property type="entry name" value="COX2_TM"/>
    <property type="match status" value="1"/>
</dbReference>
<evidence type="ECO:0000256" key="16">
    <source>
        <dbReference type="ARBA" id="ARBA00023136"/>
    </source>
</evidence>
<dbReference type="AlphaFoldDB" id="A0A516IMA3"/>
<keyword evidence="8 18" id="KW-0479">Metal-binding</keyword>
<dbReference type="InterPro" id="IPR002429">
    <property type="entry name" value="CcO_II-like_C"/>
</dbReference>
<accession>A0A516IMA3</accession>
<keyword evidence="14 18" id="KW-0186">Copper</keyword>
<dbReference type="PRINTS" id="PR01166">
    <property type="entry name" value="CYCOXIDASEII"/>
</dbReference>
<evidence type="ECO:0000256" key="3">
    <source>
        <dbReference type="ARBA" id="ARBA00011164"/>
    </source>
</evidence>
<evidence type="ECO:0000256" key="2">
    <source>
        <dbReference type="ARBA" id="ARBA00007866"/>
    </source>
</evidence>
<sequence>MPVWGSIFFQNSATFVMEELLYFHDYSMIIMLGVMIMVGYYKVDFCLTKFYNRGIHEGQKLEGLWTVLPGLLLLMIVFPSLKTLYFMEESDATDLSIKIMGHQWFWEFEYFGLMEEEVESYMASEGTLRLMGVDNWMKVPFGVGLRLIISSFDVIHSWTVPSIGLKVDAVPGRLNQLFTLFSRPGVYIGQCSEICGANHSFMPISVEVLSVLDFFKSLL</sequence>
<geneLocation type="mitochondrion" evidence="22"/>
<dbReference type="Gene3D" id="2.60.40.420">
    <property type="entry name" value="Cupredoxins - blue copper proteins"/>
    <property type="match status" value="1"/>
</dbReference>
<evidence type="ECO:0000256" key="5">
    <source>
        <dbReference type="ARBA" id="ARBA00022448"/>
    </source>
</evidence>
<evidence type="ECO:0000256" key="10">
    <source>
        <dbReference type="ARBA" id="ARBA00022842"/>
    </source>
</evidence>
<evidence type="ECO:0000256" key="18">
    <source>
        <dbReference type="RuleBase" id="RU000457"/>
    </source>
</evidence>
<evidence type="ECO:0000256" key="9">
    <source>
        <dbReference type="ARBA" id="ARBA00022792"/>
    </source>
</evidence>
<dbReference type="InterPro" id="IPR001505">
    <property type="entry name" value="Copper_CuA"/>
</dbReference>
<dbReference type="PANTHER" id="PTHR22888:SF9">
    <property type="entry name" value="CYTOCHROME C OXIDASE SUBUNIT 2"/>
    <property type="match status" value="1"/>
</dbReference>
<dbReference type="EMBL" id="MN052921">
    <property type="protein sequence ID" value="QDP17880.1"/>
    <property type="molecule type" value="Genomic_DNA"/>
</dbReference>
<dbReference type="PANTHER" id="PTHR22888">
    <property type="entry name" value="CYTOCHROME C OXIDASE, SUBUNIT II"/>
    <property type="match status" value="1"/>
</dbReference>
<comment type="catalytic activity">
    <reaction evidence="17">
        <text>4 Fe(II)-[cytochrome c] + O2 + 8 H(+)(in) = 4 Fe(III)-[cytochrome c] + 2 H2O + 4 H(+)(out)</text>
        <dbReference type="Rhea" id="RHEA:11436"/>
        <dbReference type="Rhea" id="RHEA-COMP:10350"/>
        <dbReference type="Rhea" id="RHEA-COMP:14399"/>
        <dbReference type="ChEBI" id="CHEBI:15377"/>
        <dbReference type="ChEBI" id="CHEBI:15378"/>
        <dbReference type="ChEBI" id="CHEBI:15379"/>
        <dbReference type="ChEBI" id="CHEBI:29033"/>
        <dbReference type="ChEBI" id="CHEBI:29034"/>
        <dbReference type="EC" id="7.1.1.9"/>
    </reaction>
    <physiologicalReaction direction="left-to-right" evidence="17">
        <dbReference type="Rhea" id="RHEA:11437"/>
    </physiologicalReaction>
</comment>
<reference evidence="22" key="1">
    <citation type="journal article" date="2019" name="BMC Genomics">
        <title>Arm-less mitochondrial tRNAs conserved for over 30 millions of years in spiders.</title>
        <authorList>
            <person name="Pons J."/>
            <person name="Bover P."/>
            <person name="Bidegaray-Batista L."/>
            <person name="Arnedo M."/>
        </authorList>
    </citation>
    <scope>NUCLEOTIDE SEQUENCE</scope>
    <source>
        <strain evidence="22">L103</strain>
    </source>
</reference>
<comment type="cofactor">
    <cofactor evidence="18">
        <name>Cu cation</name>
        <dbReference type="ChEBI" id="CHEBI:23378"/>
    </cofactor>
    <text evidence="18">Binds a copper A center.</text>
</comment>
<evidence type="ECO:0000256" key="4">
    <source>
        <dbReference type="ARBA" id="ARBA00015946"/>
    </source>
</evidence>
<keyword evidence="16 18" id="KW-0472">Membrane</keyword>
<keyword evidence="5 18" id="KW-0813">Transport</keyword>
<keyword evidence="13 19" id="KW-1133">Transmembrane helix</keyword>
<dbReference type="Pfam" id="PF02790">
    <property type="entry name" value="COX2_TM"/>
    <property type="match status" value="1"/>
</dbReference>
<comment type="subcellular location">
    <subcellularLocation>
        <location evidence="1 18">Mitochondrion inner membrane</location>
        <topology evidence="1 18">Multi-pass membrane protein</topology>
    </subcellularLocation>
</comment>
<dbReference type="GO" id="GO:0005507">
    <property type="term" value="F:copper ion binding"/>
    <property type="evidence" value="ECO:0007669"/>
    <property type="project" value="InterPro"/>
</dbReference>
<keyword evidence="10" id="KW-0460">Magnesium</keyword>
<comment type="subunit">
    <text evidence="3">Component of the cytochrome c oxidase (complex IV, CIV), a multisubunit enzyme composed of a catalytic core of 3 subunits and several supernumerary subunits. The complex exists as a monomer or a dimer and forms supercomplexes (SCs) in the inner mitochondrial membrane with ubiquinol-cytochrome c oxidoreductase (cytochrome b-c1 complex, complex III, CIII).</text>
</comment>
<evidence type="ECO:0000256" key="15">
    <source>
        <dbReference type="ARBA" id="ARBA00023128"/>
    </source>
</evidence>
<dbReference type="GO" id="GO:0042773">
    <property type="term" value="P:ATP synthesis coupled electron transport"/>
    <property type="evidence" value="ECO:0007669"/>
    <property type="project" value="TreeGrafter"/>
</dbReference>
<organism evidence="22">
    <name type="scientific">Parachtes teruelis</name>
    <dbReference type="NCBI Taxonomy" id="1110494"/>
    <lineage>
        <taxon>Eukaryota</taxon>
        <taxon>Metazoa</taxon>
        <taxon>Ecdysozoa</taxon>
        <taxon>Arthropoda</taxon>
        <taxon>Chelicerata</taxon>
        <taxon>Arachnida</taxon>
        <taxon>Araneae</taxon>
        <taxon>Araneomorphae</taxon>
        <taxon>Haplogynae</taxon>
        <taxon>Dysderoidea</taxon>
        <taxon>Dysderidae</taxon>
        <taxon>Parachtes</taxon>
    </lineage>
</organism>
<name>A0A516IMA3_9ARAC</name>
<evidence type="ECO:0000256" key="13">
    <source>
        <dbReference type="ARBA" id="ARBA00022989"/>
    </source>
</evidence>
<keyword evidence="6 18" id="KW-0679">Respiratory chain</keyword>
<evidence type="ECO:0000259" key="20">
    <source>
        <dbReference type="PROSITE" id="PS50857"/>
    </source>
</evidence>
<feature type="domain" description="Cytochrome oxidase subunit II copper A binding" evidence="20">
    <location>
        <begin position="92"/>
        <end position="219"/>
    </location>
</feature>
<dbReference type="SUPFAM" id="SSF81464">
    <property type="entry name" value="Cytochrome c oxidase subunit II-like, transmembrane region"/>
    <property type="match status" value="1"/>
</dbReference>
<dbReference type="GO" id="GO:0004129">
    <property type="term" value="F:cytochrome-c oxidase activity"/>
    <property type="evidence" value="ECO:0007669"/>
    <property type="project" value="UniProtKB-EC"/>
</dbReference>
<keyword evidence="15 18" id="KW-0496">Mitochondrion</keyword>
<dbReference type="GO" id="GO:0005743">
    <property type="term" value="C:mitochondrial inner membrane"/>
    <property type="evidence" value="ECO:0007669"/>
    <property type="project" value="UniProtKB-SubCell"/>
</dbReference>
<feature type="transmembrane region" description="Helical" evidence="19">
    <location>
        <begin position="62"/>
        <end position="81"/>
    </location>
</feature>
<keyword evidence="11" id="KW-1278">Translocase</keyword>
<keyword evidence="7 18" id="KW-0812">Transmembrane</keyword>